<reference evidence="2 3" key="1">
    <citation type="submission" date="2024-02" db="EMBL/GenBank/DDBJ databases">
        <authorList>
            <person name="Vignale AGUSTIN F."/>
            <person name="Sosa J E."/>
            <person name="Modenutti C."/>
        </authorList>
    </citation>
    <scope>NUCLEOTIDE SEQUENCE [LARGE SCALE GENOMIC DNA]</scope>
</reference>
<dbReference type="EMBL" id="CAUOFW020003769">
    <property type="protein sequence ID" value="CAK9161956.1"/>
    <property type="molecule type" value="Genomic_DNA"/>
</dbReference>
<feature type="region of interest" description="Disordered" evidence="1">
    <location>
        <begin position="98"/>
        <end position="125"/>
    </location>
</feature>
<evidence type="ECO:0000313" key="3">
    <source>
        <dbReference type="Proteomes" id="UP001642360"/>
    </source>
</evidence>
<accession>A0ABC8SXN4</accession>
<evidence type="ECO:0000256" key="1">
    <source>
        <dbReference type="SAM" id="MobiDB-lite"/>
    </source>
</evidence>
<feature type="compositionally biased region" description="Basic and acidic residues" evidence="1">
    <location>
        <begin position="104"/>
        <end position="125"/>
    </location>
</feature>
<comment type="caution">
    <text evidence="2">The sequence shown here is derived from an EMBL/GenBank/DDBJ whole genome shotgun (WGS) entry which is preliminary data.</text>
</comment>
<evidence type="ECO:0000313" key="2">
    <source>
        <dbReference type="EMBL" id="CAK9161956.1"/>
    </source>
</evidence>
<protein>
    <submittedName>
        <fullName evidence="2">Uncharacterized protein</fullName>
    </submittedName>
</protein>
<keyword evidence="3" id="KW-1185">Reference proteome</keyword>
<gene>
    <name evidence="2" type="ORF">ILEXP_LOCUS30787</name>
</gene>
<organism evidence="2 3">
    <name type="scientific">Ilex paraguariensis</name>
    <name type="common">yerba mate</name>
    <dbReference type="NCBI Taxonomy" id="185542"/>
    <lineage>
        <taxon>Eukaryota</taxon>
        <taxon>Viridiplantae</taxon>
        <taxon>Streptophyta</taxon>
        <taxon>Embryophyta</taxon>
        <taxon>Tracheophyta</taxon>
        <taxon>Spermatophyta</taxon>
        <taxon>Magnoliopsida</taxon>
        <taxon>eudicotyledons</taxon>
        <taxon>Gunneridae</taxon>
        <taxon>Pentapetalae</taxon>
        <taxon>asterids</taxon>
        <taxon>campanulids</taxon>
        <taxon>Aquifoliales</taxon>
        <taxon>Aquifoliaceae</taxon>
        <taxon>Ilex</taxon>
    </lineage>
</organism>
<dbReference type="AlphaFoldDB" id="A0ABC8SXN4"/>
<sequence length="125" mass="13442">MIASHVGFDYSIGWGLSVVVIYVEECIVGEGDVGQGEDNVGDGDASDVFDDSDYILRGGSITSHDSDKISDYPSWLYEDLEGDDDDIFYGGKQGITNDVGAKGHQKDIGTGGRHDVGPKGEKNWH</sequence>
<name>A0ABC8SXN4_9AQUA</name>
<proteinExistence type="predicted"/>
<dbReference type="Proteomes" id="UP001642360">
    <property type="component" value="Unassembled WGS sequence"/>
</dbReference>